<keyword evidence="3" id="KW-1185">Reference proteome</keyword>
<comment type="caution">
    <text evidence="2">The sequence shown here is derived from an EMBL/GenBank/DDBJ whole genome shotgun (WGS) entry which is preliminary data.</text>
</comment>
<protein>
    <submittedName>
        <fullName evidence="2">MBL fold metallo-hydrolase</fullName>
    </submittedName>
</protein>
<proteinExistence type="predicted"/>
<accession>A0ABN1J274</accession>
<dbReference type="SMART" id="SM00849">
    <property type="entry name" value="Lactamase_B"/>
    <property type="match status" value="1"/>
</dbReference>
<dbReference type="Pfam" id="PF00753">
    <property type="entry name" value="Lactamase_B"/>
    <property type="match status" value="1"/>
</dbReference>
<dbReference type="InterPro" id="IPR052533">
    <property type="entry name" value="WalJ/YycJ-like"/>
</dbReference>
<evidence type="ECO:0000313" key="3">
    <source>
        <dbReference type="Proteomes" id="UP001500339"/>
    </source>
</evidence>
<dbReference type="InterPro" id="IPR036866">
    <property type="entry name" value="RibonucZ/Hydroxyglut_hydro"/>
</dbReference>
<reference evidence="2 3" key="1">
    <citation type="journal article" date="2019" name="Int. J. Syst. Evol. Microbiol.">
        <title>The Global Catalogue of Microorganisms (GCM) 10K type strain sequencing project: providing services to taxonomists for standard genome sequencing and annotation.</title>
        <authorList>
            <consortium name="The Broad Institute Genomics Platform"/>
            <consortium name="The Broad Institute Genome Sequencing Center for Infectious Disease"/>
            <person name="Wu L."/>
            <person name="Ma J."/>
        </authorList>
    </citation>
    <scope>NUCLEOTIDE SEQUENCE [LARGE SCALE GENOMIC DNA]</scope>
    <source>
        <strain evidence="2 3">JCM 1405</strain>
    </source>
</reference>
<sequence length="261" mass="28950">MHFCSLYSGSSGNSVFVSSKKAKILIDAGLPGKSIEQALCSIGQSPSEIDAILVTHEHSDHTKGVGVLSRKYNIPIYTHAKTWESMICNIGKIKEENIKIFSDNCITIKDMDIISYDIPHDAACPKGYAVHHEGKKFCLATDLGHFSPEVECALKDADAILLESNHDVEMLKFGPYPYPLKRRILSNIGHLSNEDCGKALLKVLANSRKKIMLGHLSKTNNYPDLAYQTVLNILLENGIVLDKDVELFMASRNMPSDYIEI</sequence>
<dbReference type="InterPro" id="IPR001279">
    <property type="entry name" value="Metallo-B-lactamas"/>
</dbReference>
<evidence type="ECO:0000313" key="2">
    <source>
        <dbReference type="EMBL" id="GAA0726200.1"/>
    </source>
</evidence>
<dbReference type="RefSeq" id="WP_343769742.1">
    <property type="nucleotide sequence ID" value="NZ_BAAACF010000002.1"/>
</dbReference>
<dbReference type="PANTHER" id="PTHR47619:SF1">
    <property type="entry name" value="EXODEOXYRIBONUCLEASE WALJ"/>
    <property type="match status" value="1"/>
</dbReference>
<evidence type="ECO:0000259" key="1">
    <source>
        <dbReference type="SMART" id="SM00849"/>
    </source>
</evidence>
<organism evidence="2 3">
    <name type="scientific">Clostridium malenominatum</name>
    <dbReference type="NCBI Taxonomy" id="1539"/>
    <lineage>
        <taxon>Bacteria</taxon>
        <taxon>Bacillati</taxon>
        <taxon>Bacillota</taxon>
        <taxon>Clostridia</taxon>
        <taxon>Eubacteriales</taxon>
        <taxon>Clostridiaceae</taxon>
        <taxon>Clostridium</taxon>
    </lineage>
</organism>
<dbReference type="SUPFAM" id="SSF56281">
    <property type="entry name" value="Metallo-hydrolase/oxidoreductase"/>
    <property type="match status" value="1"/>
</dbReference>
<dbReference type="Proteomes" id="UP001500339">
    <property type="component" value="Unassembled WGS sequence"/>
</dbReference>
<dbReference type="PANTHER" id="PTHR47619">
    <property type="entry name" value="METALLO-HYDROLASE YYCJ-RELATED"/>
    <property type="match status" value="1"/>
</dbReference>
<gene>
    <name evidence="2" type="ORF">GCM10008905_22460</name>
</gene>
<name>A0ABN1J274_9CLOT</name>
<feature type="domain" description="Metallo-beta-lactamase" evidence="1">
    <location>
        <begin position="11"/>
        <end position="190"/>
    </location>
</feature>
<dbReference type="EMBL" id="BAAACF010000002">
    <property type="protein sequence ID" value="GAA0726200.1"/>
    <property type="molecule type" value="Genomic_DNA"/>
</dbReference>
<dbReference type="Gene3D" id="3.60.15.10">
    <property type="entry name" value="Ribonuclease Z/Hydroxyacylglutathione hydrolase-like"/>
    <property type="match status" value="1"/>
</dbReference>